<dbReference type="PROSITE" id="PS51257">
    <property type="entry name" value="PROKAR_LIPOPROTEIN"/>
    <property type="match status" value="1"/>
</dbReference>
<protein>
    <recommendedName>
        <fullName evidence="3">VCBS repeat-containing protein</fullName>
    </recommendedName>
</protein>
<reference evidence="2" key="1">
    <citation type="submission" date="2015-08" db="EMBL/GenBank/DDBJ databases">
        <title>Genome sequencing project for genomic taxonomy and phylogenomics of Bacillus-like bacteria.</title>
        <authorList>
            <person name="Liu B."/>
            <person name="Wang J."/>
            <person name="Zhu Y."/>
            <person name="Liu G."/>
            <person name="Chen Q."/>
            <person name="Chen Z."/>
            <person name="Lan J."/>
            <person name="Che J."/>
            <person name="Ge C."/>
            <person name="Shi H."/>
            <person name="Pan Z."/>
            <person name="Liu X."/>
        </authorList>
    </citation>
    <scope>NUCLEOTIDE SEQUENCE [LARGE SCALE GENOMIC DNA]</scope>
    <source>
        <strain evidence="2">FJAT-22460</strain>
    </source>
</reference>
<accession>A0A0M1P3B1</accession>
<proteinExistence type="predicted"/>
<name>A0A0M1P3B1_9BACL</name>
<comment type="caution">
    <text evidence="1">The sequence shown here is derived from an EMBL/GenBank/DDBJ whole genome shotgun (WGS) entry which is preliminary data.</text>
</comment>
<dbReference type="AlphaFoldDB" id="A0A0M1P3B1"/>
<evidence type="ECO:0000313" key="1">
    <source>
        <dbReference type="EMBL" id="KOR88966.1"/>
    </source>
</evidence>
<dbReference type="SUPFAM" id="SSF69318">
    <property type="entry name" value="Integrin alpha N-terminal domain"/>
    <property type="match status" value="1"/>
</dbReference>
<sequence length="445" mass="50581">MSGFLLKYRILQALLSGLLLFIISGCSFIDPVSLMKKPDLPTDKATLNGAIQSALQKENGSIIRPRSDVDSSSIRIHDLDNDGVMEAVVFYQTPDEDVKIHGMIMQQQGDTWVKKLDFDGEGTLLESFDFVDFTNDGSVDIVAGFSRGEENLQNLLAVYSFSGDTLEKVPALPYTHFNIGDMNGDKIKDITVVYLQQKELSYISTYQYDKFENAFVEVSKLDLGPNIDSYYNVVAGKVAKDKEGIILDASVVSNSSYSKLIIMEDNKFVDVLQDELLTYKELPVESEDVNDDGILEIGVLTRPSGWEDRLIIDEIPFFTTYYQWDGEIRENNEREGLQFVLQRYYDLKNRFYLDFPPEMYNKITITPESNKNSYLNFVMTDTGESIAEIKFFSSAQWVKAESDWEVLVKEKSRVIAYRSHGDLKLSKKDKKPINNNVAPIERKGN</sequence>
<keyword evidence="2" id="KW-1185">Reference proteome</keyword>
<dbReference type="Proteomes" id="UP000036932">
    <property type="component" value="Unassembled WGS sequence"/>
</dbReference>
<dbReference type="PATRIC" id="fig|1705565.3.peg.3350"/>
<dbReference type="InterPro" id="IPR028994">
    <property type="entry name" value="Integrin_alpha_N"/>
</dbReference>
<evidence type="ECO:0000313" key="2">
    <source>
        <dbReference type="Proteomes" id="UP000036932"/>
    </source>
</evidence>
<gene>
    <name evidence="1" type="ORF">AM231_07170</name>
</gene>
<dbReference type="EMBL" id="LIUT01000001">
    <property type="protein sequence ID" value="KOR88966.1"/>
    <property type="molecule type" value="Genomic_DNA"/>
</dbReference>
<organism evidence="1 2">
    <name type="scientific">Paenibacillus solani</name>
    <dbReference type="NCBI Taxonomy" id="1705565"/>
    <lineage>
        <taxon>Bacteria</taxon>
        <taxon>Bacillati</taxon>
        <taxon>Bacillota</taxon>
        <taxon>Bacilli</taxon>
        <taxon>Bacillales</taxon>
        <taxon>Paenibacillaceae</taxon>
        <taxon>Paenibacillus</taxon>
    </lineage>
</organism>
<evidence type="ECO:0008006" key="3">
    <source>
        <dbReference type="Google" id="ProtNLM"/>
    </source>
</evidence>